<proteinExistence type="inferred from homology"/>
<reference evidence="6 7" key="1">
    <citation type="journal article" date="2013" name="Plant Cell">
        <title>The transition from a phytopathogenic smut ancestor to an anamorphic biocontrol agent deciphered by comparative whole-genome analysis.</title>
        <authorList>
            <person name="Lefebvre F."/>
            <person name="Joly D.L."/>
            <person name="Labbe C."/>
            <person name="Teichmann B."/>
            <person name="Linning R."/>
            <person name="Belzile F."/>
            <person name="Bakkeren G."/>
            <person name="Belanger R.R."/>
        </authorList>
    </citation>
    <scope>NUCLEOTIDE SEQUENCE [LARGE SCALE GENOMIC DNA]</scope>
    <source>
        <strain evidence="6 7">PF-1</strain>
    </source>
</reference>
<dbReference type="SUPFAM" id="SSF51316">
    <property type="entry name" value="Mss4-like"/>
    <property type="match status" value="1"/>
</dbReference>
<gene>
    <name evidence="6" type="ORF">PFL1_04921</name>
</gene>
<protein>
    <recommendedName>
        <fullName evidence="5">CENP-V/GFA domain-containing protein</fullName>
    </recommendedName>
</protein>
<dbReference type="Pfam" id="PF04828">
    <property type="entry name" value="GFA"/>
    <property type="match status" value="1"/>
</dbReference>
<keyword evidence="2" id="KW-0479">Metal-binding</keyword>
<dbReference type="KEGG" id="pfp:PFL1_04921"/>
<accession>A0A061H3I4</accession>
<keyword evidence="4" id="KW-0456">Lyase</keyword>
<dbReference type="Proteomes" id="UP000053664">
    <property type="component" value="Unassembled WGS sequence"/>
</dbReference>
<dbReference type="OrthoDB" id="428768at2759"/>
<dbReference type="PANTHER" id="PTHR33337:SF40">
    <property type="entry name" value="CENP-V_GFA DOMAIN-CONTAINING PROTEIN-RELATED"/>
    <property type="match status" value="1"/>
</dbReference>
<dbReference type="AlphaFoldDB" id="A0A061H3I4"/>
<evidence type="ECO:0000256" key="4">
    <source>
        <dbReference type="ARBA" id="ARBA00023239"/>
    </source>
</evidence>
<dbReference type="RefSeq" id="XP_007880642.1">
    <property type="nucleotide sequence ID" value="XM_007882451.1"/>
</dbReference>
<evidence type="ECO:0000256" key="2">
    <source>
        <dbReference type="ARBA" id="ARBA00022723"/>
    </source>
</evidence>
<name>A0A061H3I4_9BASI</name>
<dbReference type="InterPro" id="IPR006913">
    <property type="entry name" value="CENP-V/GFA"/>
</dbReference>
<dbReference type="PANTHER" id="PTHR33337">
    <property type="entry name" value="GFA DOMAIN-CONTAINING PROTEIN"/>
    <property type="match status" value="1"/>
</dbReference>
<dbReference type="GO" id="GO:0046872">
    <property type="term" value="F:metal ion binding"/>
    <property type="evidence" value="ECO:0007669"/>
    <property type="project" value="UniProtKB-KW"/>
</dbReference>
<evidence type="ECO:0000313" key="6">
    <source>
        <dbReference type="EMBL" id="EPQ27382.1"/>
    </source>
</evidence>
<dbReference type="Gene3D" id="3.90.1590.10">
    <property type="entry name" value="glutathione-dependent formaldehyde- activating enzyme (gfa)"/>
    <property type="match status" value="1"/>
</dbReference>
<evidence type="ECO:0000259" key="5">
    <source>
        <dbReference type="PROSITE" id="PS51891"/>
    </source>
</evidence>
<organism evidence="6 7">
    <name type="scientific">Pseudozyma flocculosa PF-1</name>
    <dbReference type="NCBI Taxonomy" id="1277687"/>
    <lineage>
        <taxon>Eukaryota</taxon>
        <taxon>Fungi</taxon>
        <taxon>Dikarya</taxon>
        <taxon>Basidiomycota</taxon>
        <taxon>Ustilaginomycotina</taxon>
        <taxon>Ustilaginomycetes</taxon>
        <taxon>Ustilaginales</taxon>
        <taxon>Ustilaginaceae</taxon>
        <taxon>Pseudozyma</taxon>
    </lineage>
</organism>
<evidence type="ECO:0000313" key="7">
    <source>
        <dbReference type="Proteomes" id="UP000053664"/>
    </source>
</evidence>
<feature type="domain" description="CENP-V/GFA" evidence="5">
    <location>
        <begin position="3"/>
        <end position="126"/>
    </location>
</feature>
<dbReference type="EMBL" id="KE361639">
    <property type="protein sequence ID" value="EPQ27382.1"/>
    <property type="molecule type" value="Genomic_DNA"/>
</dbReference>
<dbReference type="eggNOG" id="ENOG502S5AR">
    <property type="taxonomic scope" value="Eukaryota"/>
</dbReference>
<dbReference type="GeneID" id="19319021"/>
<evidence type="ECO:0000256" key="1">
    <source>
        <dbReference type="ARBA" id="ARBA00005495"/>
    </source>
</evidence>
<dbReference type="HOGENOM" id="CLU_055491_3_3_1"/>
<evidence type="ECO:0000256" key="3">
    <source>
        <dbReference type="ARBA" id="ARBA00022833"/>
    </source>
</evidence>
<dbReference type="GO" id="GO:0016846">
    <property type="term" value="F:carbon-sulfur lyase activity"/>
    <property type="evidence" value="ECO:0007669"/>
    <property type="project" value="InterPro"/>
</dbReference>
<dbReference type="InterPro" id="IPR011057">
    <property type="entry name" value="Mss4-like_sf"/>
</dbReference>
<keyword evidence="3" id="KW-0862">Zinc</keyword>
<comment type="similarity">
    <text evidence="1">Belongs to the Gfa family.</text>
</comment>
<sequence>MTLHGRCLCGKVKVEVDDSKEPVTTALCHCTNCLSTSSGVASVVSILSEDSVKLSGTIKQYEDKTTSSGKALTRSFCSECGSPVSSVSPNFPGKVVLKYGLFGQDHAGKYPKPGVEIYCKNKNPWEPSIEGVKSLEGSF</sequence>
<dbReference type="PROSITE" id="PS51891">
    <property type="entry name" value="CENP_V_GFA"/>
    <property type="match status" value="1"/>
</dbReference>